<evidence type="ECO:0000313" key="2">
    <source>
        <dbReference type="Proteomes" id="UP000199075"/>
    </source>
</evidence>
<sequence>MTIDNSHQHLLAFDAHELLIFAARYCYGRKTIAAAAFAQQLAEAWPTIPAHTRRVIQRDLEREFEDDDKARAEGRAYRPLGMDCDRQAWELVRQAWLREDEA</sequence>
<dbReference type="EMBL" id="FNIV01000010">
    <property type="protein sequence ID" value="SDO71163.1"/>
    <property type="molecule type" value="Genomic_DNA"/>
</dbReference>
<name>A0A1H0LST6_9GAMM</name>
<dbReference type="RefSeq" id="WP_089680299.1">
    <property type="nucleotide sequence ID" value="NZ_FNIV01000010.1"/>
</dbReference>
<protein>
    <submittedName>
        <fullName evidence="1">Uncharacterized protein</fullName>
    </submittedName>
</protein>
<dbReference type="Proteomes" id="UP000199075">
    <property type="component" value="Unassembled WGS sequence"/>
</dbReference>
<dbReference type="AlphaFoldDB" id="A0A1H0LST6"/>
<proteinExistence type="predicted"/>
<gene>
    <name evidence="1" type="ORF">SAMN04487957_11090</name>
</gene>
<evidence type="ECO:0000313" key="1">
    <source>
        <dbReference type="EMBL" id="SDO71163.1"/>
    </source>
</evidence>
<accession>A0A1H0LST6</accession>
<keyword evidence="2" id="KW-1185">Reference proteome</keyword>
<reference evidence="2" key="1">
    <citation type="submission" date="2016-10" db="EMBL/GenBank/DDBJ databases">
        <authorList>
            <person name="Varghese N."/>
            <person name="Submissions S."/>
        </authorList>
    </citation>
    <scope>NUCLEOTIDE SEQUENCE [LARGE SCALE GENOMIC DNA]</scope>
    <source>
        <strain evidence="2">CGMCC 1.6444</strain>
    </source>
</reference>
<organism evidence="1 2">
    <name type="scientific">Halomonas shengliensis</name>
    <dbReference type="NCBI Taxonomy" id="419597"/>
    <lineage>
        <taxon>Bacteria</taxon>
        <taxon>Pseudomonadati</taxon>
        <taxon>Pseudomonadota</taxon>
        <taxon>Gammaproteobacteria</taxon>
        <taxon>Oceanospirillales</taxon>
        <taxon>Halomonadaceae</taxon>
        <taxon>Halomonas</taxon>
    </lineage>
</organism>
<dbReference type="STRING" id="419597.SAMN04487957_11090"/>